<dbReference type="InParanoid" id="A0A2K1IFZ1"/>
<reference evidence="2 4" key="1">
    <citation type="journal article" date="2008" name="Science">
        <title>The Physcomitrella genome reveals evolutionary insights into the conquest of land by plants.</title>
        <authorList>
            <person name="Rensing S."/>
            <person name="Lang D."/>
            <person name="Zimmer A."/>
            <person name="Terry A."/>
            <person name="Salamov A."/>
            <person name="Shapiro H."/>
            <person name="Nishiyama T."/>
            <person name="Perroud P.-F."/>
            <person name="Lindquist E."/>
            <person name="Kamisugi Y."/>
            <person name="Tanahashi T."/>
            <person name="Sakakibara K."/>
            <person name="Fujita T."/>
            <person name="Oishi K."/>
            <person name="Shin-I T."/>
            <person name="Kuroki Y."/>
            <person name="Toyoda A."/>
            <person name="Suzuki Y."/>
            <person name="Hashimoto A."/>
            <person name="Yamaguchi K."/>
            <person name="Sugano A."/>
            <person name="Kohara Y."/>
            <person name="Fujiyama A."/>
            <person name="Anterola A."/>
            <person name="Aoki S."/>
            <person name="Ashton N."/>
            <person name="Barbazuk W.B."/>
            <person name="Barker E."/>
            <person name="Bennetzen J."/>
            <person name="Bezanilla M."/>
            <person name="Blankenship R."/>
            <person name="Cho S.H."/>
            <person name="Dutcher S."/>
            <person name="Estelle M."/>
            <person name="Fawcett J.A."/>
            <person name="Gundlach H."/>
            <person name="Hanada K."/>
            <person name="Heyl A."/>
            <person name="Hicks K.A."/>
            <person name="Hugh J."/>
            <person name="Lohr M."/>
            <person name="Mayer K."/>
            <person name="Melkozernov A."/>
            <person name="Murata T."/>
            <person name="Nelson D."/>
            <person name="Pils B."/>
            <person name="Prigge M."/>
            <person name="Reiss B."/>
            <person name="Renner T."/>
            <person name="Rombauts S."/>
            <person name="Rushton P."/>
            <person name="Sanderfoot A."/>
            <person name="Schween G."/>
            <person name="Shiu S.-H."/>
            <person name="Stueber K."/>
            <person name="Theodoulou F.L."/>
            <person name="Tu H."/>
            <person name="Van de Peer Y."/>
            <person name="Verrier P.J."/>
            <person name="Waters E."/>
            <person name="Wood A."/>
            <person name="Yang L."/>
            <person name="Cove D."/>
            <person name="Cuming A."/>
            <person name="Hasebe M."/>
            <person name="Lucas S."/>
            <person name="Mishler D.B."/>
            <person name="Reski R."/>
            <person name="Grigoriev I."/>
            <person name="Quatrano R.S."/>
            <person name="Boore J.L."/>
        </authorList>
    </citation>
    <scope>NUCLEOTIDE SEQUENCE [LARGE SCALE GENOMIC DNA]</scope>
    <source>
        <strain evidence="3 4">cv. Gransden 2004</strain>
    </source>
</reference>
<dbReference type="EnsemblPlants" id="Pp3c24_8060V3.2">
    <property type="protein sequence ID" value="PAC:32909484.CDS.1"/>
    <property type="gene ID" value="Pp3c24_8060"/>
</dbReference>
<feature type="region of interest" description="Disordered" evidence="1">
    <location>
        <begin position="17"/>
        <end position="69"/>
    </location>
</feature>
<dbReference type="PaxDb" id="3218-PP1S73_154V6.1"/>
<keyword evidence="4" id="KW-1185">Reference proteome</keyword>
<proteinExistence type="predicted"/>
<dbReference type="Gramene" id="Pp3c24_8060V3.1">
    <property type="protein sequence ID" value="PAC:32909483.CDS.1"/>
    <property type="gene ID" value="Pp3c24_8060"/>
</dbReference>
<dbReference type="EMBL" id="ABEU02000024">
    <property type="protein sequence ID" value="PNR28195.1"/>
    <property type="molecule type" value="Genomic_DNA"/>
</dbReference>
<sequence>MNRWASSEISKKIVGRRITTHVQEQNRVPRAPRRDGPELGLEAKEENNGENSSETSLEAGRFGGRSSGA</sequence>
<feature type="compositionally biased region" description="Low complexity" evidence="1">
    <location>
        <begin position="49"/>
        <end position="58"/>
    </location>
</feature>
<evidence type="ECO:0000313" key="2">
    <source>
        <dbReference type="EMBL" id="PNR28195.1"/>
    </source>
</evidence>
<organism evidence="2">
    <name type="scientific">Physcomitrium patens</name>
    <name type="common">Spreading-leaved earth moss</name>
    <name type="synonym">Physcomitrella patens</name>
    <dbReference type="NCBI Taxonomy" id="3218"/>
    <lineage>
        <taxon>Eukaryota</taxon>
        <taxon>Viridiplantae</taxon>
        <taxon>Streptophyta</taxon>
        <taxon>Embryophyta</taxon>
        <taxon>Bryophyta</taxon>
        <taxon>Bryophytina</taxon>
        <taxon>Bryopsida</taxon>
        <taxon>Funariidae</taxon>
        <taxon>Funariales</taxon>
        <taxon>Funariaceae</taxon>
        <taxon>Physcomitrium</taxon>
    </lineage>
</organism>
<gene>
    <name evidence="2" type="ORF">PHYPA_028787</name>
</gene>
<feature type="compositionally biased region" description="Basic and acidic residues" evidence="1">
    <location>
        <begin position="32"/>
        <end position="47"/>
    </location>
</feature>
<dbReference type="EnsemblPlants" id="Pp3c24_8060V3.1">
    <property type="protein sequence ID" value="PAC:32909483.CDS.1"/>
    <property type="gene ID" value="Pp3c24_8060"/>
</dbReference>
<name>A0A2K1IFZ1_PHYPA</name>
<dbReference type="Proteomes" id="UP000006727">
    <property type="component" value="Chromosome 24"/>
</dbReference>
<protein>
    <submittedName>
        <fullName evidence="2 3">Uncharacterized protein</fullName>
    </submittedName>
</protein>
<evidence type="ECO:0000256" key="1">
    <source>
        <dbReference type="SAM" id="MobiDB-lite"/>
    </source>
</evidence>
<dbReference type="AlphaFoldDB" id="A0A2K1IFZ1"/>
<accession>A0A2K1IFZ1</accession>
<reference evidence="3" key="3">
    <citation type="submission" date="2020-12" db="UniProtKB">
        <authorList>
            <consortium name="EnsemblPlants"/>
        </authorList>
    </citation>
    <scope>IDENTIFICATION</scope>
</reference>
<dbReference type="Gramene" id="Pp3c24_8060V3.2">
    <property type="protein sequence ID" value="PAC:32909484.CDS.1"/>
    <property type="gene ID" value="Pp3c24_8060"/>
</dbReference>
<reference evidence="2 4" key="2">
    <citation type="journal article" date="2018" name="Plant J.">
        <title>The Physcomitrella patens chromosome-scale assembly reveals moss genome structure and evolution.</title>
        <authorList>
            <person name="Lang D."/>
            <person name="Ullrich K.K."/>
            <person name="Murat F."/>
            <person name="Fuchs J."/>
            <person name="Jenkins J."/>
            <person name="Haas F.B."/>
            <person name="Piednoel M."/>
            <person name="Gundlach H."/>
            <person name="Van Bel M."/>
            <person name="Meyberg R."/>
            <person name="Vives C."/>
            <person name="Morata J."/>
            <person name="Symeonidi A."/>
            <person name="Hiss M."/>
            <person name="Muchero W."/>
            <person name="Kamisugi Y."/>
            <person name="Saleh O."/>
            <person name="Blanc G."/>
            <person name="Decker E.L."/>
            <person name="van Gessel N."/>
            <person name="Grimwood J."/>
            <person name="Hayes R.D."/>
            <person name="Graham S.W."/>
            <person name="Gunter L.E."/>
            <person name="McDaniel S.F."/>
            <person name="Hoernstein S.N.W."/>
            <person name="Larsson A."/>
            <person name="Li F.W."/>
            <person name="Perroud P.F."/>
            <person name="Phillips J."/>
            <person name="Ranjan P."/>
            <person name="Rokshar D.S."/>
            <person name="Rothfels C.J."/>
            <person name="Schneider L."/>
            <person name="Shu S."/>
            <person name="Stevenson D.W."/>
            <person name="Thummler F."/>
            <person name="Tillich M."/>
            <person name="Villarreal Aguilar J.C."/>
            <person name="Widiez T."/>
            <person name="Wong G.K."/>
            <person name="Wymore A."/>
            <person name="Zhang Y."/>
            <person name="Zimmer A.D."/>
            <person name="Quatrano R.S."/>
            <person name="Mayer K.F.X."/>
            <person name="Goodstein D."/>
            <person name="Casacuberta J.M."/>
            <person name="Vandepoele K."/>
            <person name="Reski R."/>
            <person name="Cuming A.C."/>
            <person name="Tuskan G.A."/>
            <person name="Maumus F."/>
            <person name="Salse J."/>
            <person name="Schmutz J."/>
            <person name="Rensing S.A."/>
        </authorList>
    </citation>
    <scope>NUCLEOTIDE SEQUENCE [LARGE SCALE GENOMIC DNA]</scope>
    <source>
        <strain evidence="3 4">cv. Gransden 2004</strain>
    </source>
</reference>
<evidence type="ECO:0000313" key="4">
    <source>
        <dbReference type="Proteomes" id="UP000006727"/>
    </source>
</evidence>
<evidence type="ECO:0000313" key="3">
    <source>
        <dbReference type="EnsemblPlants" id="PAC:32909483.CDS.1"/>
    </source>
</evidence>